<gene>
    <name evidence="1" type="ORF">FME95_02560</name>
</gene>
<protein>
    <submittedName>
        <fullName evidence="1">Uncharacterized protein</fullName>
    </submittedName>
</protein>
<sequence length="116" mass="13087">MAFNLFVVKKPSYLGRSHLEILEALMSIGLFDIEHKIVFFEAGVSWLLKEQAPINEKSIEKQINALPMYGAENLYYVDSHAQALYPNQALNENAEAVSTAELASWMQQAEHVEVFG</sequence>
<proteinExistence type="predicted"/>
<dbReference type="EMBL" id="VKAD01000001">
    <property type="protein sequence ID" value="TXR53470.1"/>
    <property type="molecule type" value="Genomic_DNA"/>
</dbReference>
<dbReference type="Pfam" id="PF02635">
    <property type="entry name" value="DsrE"/>
    <property type="match status" value="1"/>
</dbReference>
<dbReference type="RefSeq" id="WP_147712861.1">
    <property type="nucleotide sequence ID" value="NZ_VKAD01000001.1"/>
</dbReference>
<comment type="caution">
    <text evidence="1">The sequence shown here is derived from an EMBL/GenBank/DDBJ whole genome shotgun (WGS) entry which is preliminary data.</text>
</comment>
<dbReference type="InterPro" id="IPR003787">
    <property type="entry name" value="Sulphur_relay_DsrE/F-like"/>
</dbReference>
<dbReference type="Proteomes" id="UP000321764">
    <property type="component" value="Unassembled WGS sequence"/>
</dbReference>
<organism evidence="1 2">
    <name type="scientific">Reinekea thalattae</name>
    <dbReference type="NCBI Taxonomy" id="2593301"/>
    <lineage>
        <taxon>Bacteria</taxon>
        <taxon>Pseudomonadati</taxon>
        <taxon>Pseudomonadota</taxon>
        <taxon>Gammaproteobacteria</taxon>
        <taxon>Oceanospirillales</taxon>
        <taxon>Saccharospirillaceae</taxon>
        <taxon>Reinekea</taxon>
    </lineage>
</organism>
<dbReference type="InterPro" id="IPR027396">
    <property type="entry name" value="DsrEFH-like"/>
</dbReference>
<dbReference type="SUPFAM" id="SSF75169">
    <property type="entry name" value="DsrEFH-like"/>
    <property type="match status" value="1"/>
</dbReference>
<dbReference type="OrthoDB" id="9789418at2"/>
<keyword evidence="2" id="KW-1185">Reference proteome</keyword>
<dbReference type="AlphaFoldDB" id="A0A5C8Z9D1"/>
<reference evidence="1 2" key="1">
    <citation type="submission" date="2019-07" db="EMBL/GenBank/DDBJ databases">
        <title>Reinekea sp. strain SSH23 genome sequencing and assembly.</title>
        <authorList>
            <person name="Kim I."/>
        </authorList>
    </citation>
    <scope>NUCLEOTIDE SEQUENCE [LARGE SCALE GENOMIC DNA]</scope>
    <source>
        <strain evidence="1 2">SSH23</strain>
    </source>
</reference>
<accession>A0A5C8Z9D1</accession>
<dbReference type="Gene3D" id="3.40.1260.10">
    <property type="entry name" value="DsrEFH-like"/>
    <property type="match status" value="1"/>
</dbReference>
<evidence type="ECO:0000313" key="2">
    <source>
        <dbReference type="Proteomes" id="UP000321764"/>
    </source>
</evidence>
<name>A0A5C8Z9D1_9GAMM</name>
<evidence type="ECO:0000313" key="1">
    <source>
        <dbReference type="EMBL" id="TXR53470.1"/>
    </source>
</evidence>